<name>A0ABR2C8X0_9ROSI</name>
<dbReference type="Gene3D" id="3.40.50.150">
    <property type="entry name" value="Vaccinia Virus protein VP39"/>
    <property type="match status" value="1"/>
</dbReference>
<organism evidence="1 2">
    <name type="scientific">Hibiscus sabdariffa</name>
    <name type="common">roselle</name>
    <dbReference type="NCBI Taxonomy" id="183260"/>
    <lineage>
        <taxon>Eukaryota</taxon>
        <taxon>Viridiplantae</taxon>
        <taxon>Streptophyta</taxon>
        <taxon>Embryophyta</taxon>
        <taxon>Tracheophyta</taxon>
        <taxon>Spermatophyta</taxon>
        <taxon>Magnoliopsida</taxon>
        <taxon>eudicotyledons</taxon>
        <taxon>Gunneridae</taxon>
        <taxon>Pentapetalae</taxon>
        <taxon>rosids</taxon>
        <taxon>malvids</taxon>
        <taxon>Malvales</taxon>
        <taxon>Malvaceae</taxon>
        <taxon>Malvoideae</taxon>
        <taxon>Hibiscus</taxon>
    </lineage>
</organism>
<evidence type="ECO:0000313" key="1">
    <source>
        <dbReference type="EMBL" id="KAK8515623.1"/>
    </source>
</evidence>
<dbReference type="PANTHER" id="PTHR31009">
    <property type="entry name" value="S-ADENOSYL-L-METHIONINE:CARBOXYL METHYLTRANSFERASE FAMILY PROTEIN"/>
    <property type="match status" value="1"/>
</dbReference>
<dbReference type="EMBL" id="JBBPBM010000063">
    <property type="protein sequence ID" value="KAK8515623.1"/>
    <property type="molecule type" value="Genomic_DNA"/>
</dbReference>
<dbReference type="Pfam" id="PF03492">
    <property type="entry name" value="Methyltransf_7"/>
    <property type="match status" value="2"/>
</dbReference>
<dbReference type="Proteomes" id="UP001472677">
    <property type="component" value="Unassembled WGS sequence"/>
</dbReference>
<evidence type="ECO:0000313" key="2">
    <source>
        <dbReference type="Proteomes" id="UP001472677"/>
    </source>
</evidence>
<comment type="caution">
    <text evidence="1">The sequence shown here is derived from an EMBL/GenBank/DDBJ whole genome shotgun (WGS) entry which is preliminary data.</text>
</comment>
<protein>
    <submittedName>
        <fullName evidence="1">Uncharacterized protein</fullName>
    </submittedName>
</protein>
<sequence>MGMASANVHCTNATDKQISYANNSSLQNKVLLKTRPMLKDTIKDMLSKIFPVTCIKLADLGCASGPDAFLPTYEIMNTITGICQQSHSESPELQVFLNDLSHNDFNTVFRSIPAFHARLLEDKRDLRGPCFITGIAGSFYQRLFPNKTIHFAHSSYCLHWLSKVPKGDLLAKSLLDLVDKGLVNESDVDSFNTPYYYPCEEEPKKIIKNEGSFVLDKIKTFKVN</sequence>
<dbReference type="SUPFAM" id="SSF53335">
    <property type="entry name" value="S-adenosyl-L-methionine-dependent methyltransferases"/>
    <property type="match status" value="1"/>
</dbReference>
<accession>A0ABR2C8X0</accession>
<keyword evidence="2" id="KW-1185">Reference proteome</keyword>
<reference evidence="1 2" key="1">
    <citation type="journal article" date="2024" name="G3 (Bethesda)">
        <title>Genome assembly of Hibiscus sabdariffa L. provides insights into metabolisms of medicinal natural products.</title>
        <authorList>
            <person name="Kim T."/>
        </authorList>
    </citation>
    <scope>NUCLEOTIDE SEQUENCE [LARGE SCALE GENOMIC DNA]</scope>
    <source>
        <strain evidence="1">TK-2024</strain>
        <tissue evidence="1">Old leaves</tissue>
    </source>
</reference>
<dbReference type="InterPro" id="IPR029063">
    <property type="entry name" value="SAM-dependent_MTases_sf"/>
</dbReference>
<proteinExistence type="predicted"/>
<dbReference type="InterPro" id="IPR005299">
    <property type="entry name" value="MeTrfase_7"/>
</dbReference>
<gene>
    <name evidence="1" type="ORF">V6N12_075654</name>
</gene>